<gene>
    <name evidence="1" type="ORF">METZ01_LOCUS370622</name>
</gene>
<dbReference type="InterPro" id="IPR000653">
    <property type="entry name" value="DegT/StrS_aminotransferase"/>
</dbReference>
<accession>A0A382T8S5</accession>
<dbReference type="Gene3D" id="3.40.640.10">
    <property type="entry name" value="Type I PLP-dependent aspartate aminotransferase-like (Major domain)"/>
    <property type="match status" value="1"/>
</dbReference>
<evidence type="ECO:0000313" key="1">
    <source>
        <dbReference type="EMBL" id="SVD17768.1"/>
    </source>
</evidence>
<organism evidence="1">
    <name type="scientific">marine metagenome</name>
    <dbReference type="NCBI Taxonomy" id="408172"/>
    <lineage>
        <taxon>unclassified sequences</taxon>
        <taxon>metagenomes</taxon>
        <taxon>ecological metagenomes</taxon>
    </lineage>
</organism>
<dbReference type="GO" id="GO:0008483">
    <property type="term" value="F:transaminase activity"/>
    <property type="evidence" value="ECO:0007669"/>
    <property type="project" value="TreeGrafter"/>
</dbReference>
<feature type="non-terminal residue" evidence="1">
    <location>
        <position position="1"/>
    </location>
</feature>
<sequence length="253" mass="28372">AQYHGRLCGSFGDAAAYSTQASKTLSSGCQGGLFTTDDELIHQRAGLLQYFGEIVVPGQERESQEYNAYGLGWMYRGDMFSQALIRSQLKRLDQNNMLRVENCRFLTQHLSQIPGLKTPLVPEGCNPVYYNYVIGFDPEALGLNISAGELRQKVQAALQAEGVPTGQWQRLPVPAQEIFQNRIGYGKGCPWQCTNSTVEYNLSDYPHATDFIASHCYVFDVNPPNDQELMSLYIEAFHKVMNNLDLVLDNKLT</sequence>
<protein>
    <recommendedName>
        <fullName evidence="2">DegT/DnrJ/EryC1/StrS aminotransferase family protein</fullName>
    </recommendedName>
</protein>
<name>A0A382T8S5_9ZZZZ</name>
<dbReference type="InterPro" id="IPR015424">
    <property type="entry name" value="PyrdxlP-dep_Trfase"/>
</dbReference>
<dbReference type="AlphaFoldDB" id="A0A382T8S5"/>
<evidence type="ECO:0008006" key="2">
    <source>
        <dbReference type="Google" id="ProtNLM"/>
    </source>
</evidence>
<dbReference type="GO" id="GO:0030170">
    <property type="term" value="F:pyridoxal phosphate binding"/>
    <property type="evidence" value="ECO:0007669"/>
    <property type="project" value="TreeGrafter"/>
</dbReference>
<dbReference type="InterPro" id="IPR015421">
    <property type="entry name" value="PyrdxlP-dep_Trfase_major"/>
</dbReference>
<reference evidence="1" key="1">
    <citation type="submission" date="2018-05" db="EMBL/GenBank/DDBJ databases">
        <authorList>
            <person name="Lanie J.A."/>
            <person name="Ng W.-L."/>
            <person name="Kazmierczak K.M."/>
            <person name="Andrzejewski T.M."/>
            <person name="Davidsen T.M."/>
            <person name="Wayne K.J."/>
            <person name="Tettelin H."/>
            <person name="Glass J.I."/>
            <person name="Rusch D."/>
            <person name="Podicherti R."/>
            <person name="Tsui H.-C.T."/>
            <person name="Winkler M.E."/>
        </authorList>
    </citation>
    <scope>NUCLEOTIDE SEQUENCE</scope>
</reference>
<dbReference type="Gene3D" id="3.90.1150.10">
    <property type="entry name" value="Aspartate Aminotransferase, domain 1"/>
    <property type="match status" value="1"/>
</dbReference>
<proteinExistence type="predicted"/>
<dbReference type="Pfam" id="PF01041">
    <property type="entry name" value="DegT_DnrJ_EryC1"/>
    <property type="match status" value="1"/>
</dbReference>
<dbReference type="InterPro" id="IPR015422">
    <property type="entry name" value="PyrdxlP-dep_Trfase_small"/>
</dbReference>
<dbReference type="PANTHER" id="PTHR30244">
    <property type="entry name" value="TRANSAMINASE"/>
    <property type="match status" value="1"/>
</dbReference>
<dbReference type="EMBL" id="UINC01134304">
    <property type="protein sequence ID" value="SVD17768.1"/>
    <property type="molecule type" value="Genomic_DNA"/>
</dbReference>
<dbReference type="SUPFAM" id="SSF53383">
    <property type="entry name" value="PLP-dependent transferases"/>
    <property type="match status" value="1"/>
</dbReference>
<dbReference type="GO" id="GO:0000271">
    <property type="term" value="P:polysaccharide biosynthetic process"/>
    <property type="evidence" value="ECO:0007669"/>
    <property type="project" value="TreeGrafter"/>
</dbReference>
<dbReference type="PANTHER" id="PTHR30244:SF34">
    <property type="entry name" value="DTDP-4-AMINO-4,6-DIDEOXYGALACTOSE TRANSAMINASE"/>
    <property type="match status" value="1"/>
</dbReference>